<protein>
    <submittedName>
        <fullName evidence="2">Uncharacterized protein</fullName>
    </submittedName>
</protein>
<dbReference type="Proteomes" id="UP000036958">
    <property type="component" value="Unassembled WGS sequence"/>
</dbReference>
<keyword evidence="3" id="KW-1185">Reference proteome</keyword>
<dbReference type="AlphaFoldDB" id="A0A0L8VBA2"/>
<reference evidence="3" key="1">
    <citation type="submission" date="2015-07" db="EMBL/GenBank/DDBJ databases">
        <title>Genome sequencing of Sunxiuqinia dokdonensis strain SK.</title>
        <authorList>
            <person name="Ahn S."/>
            <person name="Kim B.-C."/>
        </authorList>
    </citation>
    <scope>NUCLEOTIDE SEQUENCE [LARGE SCALE GENOMIC DNA]</scope>
    <source>
        <strain evidence="3">SK</strain>
    </source>
</reference>
<dbReference type="STRING" id="1409788.NC99_14430"/>
<evidence type="ECO:0000313" key="2">
    <source>
        <dbReference type="EMBL" id="KOH45736.1"/>
    </source>
</evidence>
<keyword evidence="1" id="KW-0812">Transmembrane</keyword>
<feature type="transmembrane region" description="Helical" evidence="1">
    <location>
        <begin position="20"/>
        <end position="36"/>
    </location>
</feature>
<proteinExistence type="predicted"/>
<keyword evidence="1" id="KW-0472">Membrane</keyword>
<name>A0A0L8VBA2_9BACT</name>
<evidence type="ECO:0000256" key="1">
    <source>
        <dbReference type="SAM" id="Phobius"/>
    </source>
</evidence>
<dbReference type="EMBL" id="LGIA01000075">
    <property type="protein sequence ID" value="KOH45736.1"/>
    <property type="molecule type" value="Genomic_DNA"/>
</dbReference>
<gene>
    <name evidence="2" type="ORF">NC99_14430</name>
</gene>
<accession>A0A0L8VBA2</accession>
<organism evidence="2 3">
    <name type="scientific">Sunxiuqinia dokdonensis</name>
    <dbReference type="NCBI Taxonomy" id="1409788"/>
    <lineage>
        <taxon>Bacteria</taxon>
        <taxon>Pseudomonadati</taxon>
        <taxon>Bacteroidota</taxon>
        <taxon>Bacteroidia</taxon>
        <taxon>Marinilabiliales</taxon>
        <taxon>Prolixibacteraceae</taxon>
        <taxon>Sunxiuqinia</taxon>
    </lineage>
</organism>
<comment type="caution">
    <text evidence="2">The sequence shown here is derived from an EMBL/GenBank/DDBJ whole genome shotgun (WGS) entry which is preliminary data.</text>
</comment>
<keyword evidence="1" id="KW-1133">Transmembrane helix</keyword>
<evidence type="ECO:0000313" key="3">
    <source>
        <dbReference type="Proteomes" id="UP000036958"/>
    </source>
</evidence>
<sequence>MVKTKLINKKNSKNLKKLSLYYFILNVKVLICMIIIKP</sequence>